<evidence type="ECO:0000256" key="4">
    <source>
        <dbReference type="ARBA" id="ARBA00022598"/>
    </source>
</evidence>
<dbReference type="Gene3D" id="3.40.50.720">
    <property type="entry name" value="NAD(P)-binding Rossmann-like Domain"/>
    <property type="match status" value="1"/>
</dbReference>
<comment type="pathway">
    <text evidence="2 7 8">Cell wall biogenesis; peptidoglycan biosynthesis.</text>
</comment>
<dbReference type="InterPro" id="IPR036615">
    <property type="entry name" value="Mur_ligase_C_dom_sf"/>
</dbReference>
<dbReference type="GO" id="GO:0071555">
    <property type="term" value="P:cell wall organization"/>
    <property type="evidence" value="ECO:0007669"/>
    <property type="project" value="UniProtKB-KW"/>
</dbReference>
<dbReference type="InterPro" id="IPR004101">
    <property type="entry name" value="Mur_ligase_C"/>
</dbReference>
<evidence type="ECO:0000256" key="3">
    <source>
        <dbReference type="ARBA" id="ARBA00022490"/>
    </source>
</evidence>
<dbReference type="InterPro" id="IPR013221">
    <property type="entry name" value="Mur_ligase_cen"/>
</dbReference>
<dbReference type="Proteomes" id="UP001281731">
    <property type="component" value="Unassembled WGS sequence"/>
</dbReference>
<dbReference type="SUPFAM" id="SSF53623">
    <property type="entry name" value="MurD-like peptide ligases, catalytic domain"/>
    <property type="match status" value="1"/>
</dbReference>
<dbReference type="GO" id="GO:0009252">
    <property type="term" value="P:peptidoglycan biosynthetic process"/>
    <property type="evidence" value="ECO:0007669"/>
    <property type="project" value="UniProtKB-UniRule"/>
</dbReference>
<dbReference type="EC" id="6.3.2.9" evidence="7 8"/>
<dbReference type="EMBL" id="JAWNGC010000004">
    <property type="protein sequence ID" value="MDY5154944.1"/>
    <property type="molecule type" value="Genomic_DNA"/>
</dbReference>
<dbReference type="Gene3D" id="3.90.190.20">
    <property type="entry name" value="Mur ligase, C-terminal domain"/>
    <property type="match status" value="1"/>
</dbReference>
<dbReference type="GO" id="GO:0051301">
    <property type="term" value="P:cell division"/>
    <property type="evidence" value="ECO:0007669"/>
    <property type="project" value="UniProtKB-KW"/>
</dbReference>
<dbReference type="PANTHER" id="PTHR43692">
    <property type="entry name" value="UDP-N-ACETYLMURAMOYLALANINE--D-GLUTAMATE LIGASE"/>
    <property type="match status" value="1"/>
</dbReference>
<comment type="subcellular location">
    <subcellularLocation>
        <location evidence="1 7 8">Cytoplasm</location>
    </subcellularLocation>
</comment>
<dbReference type="InterPro" id="IPR036565">
    <property type="entry name" value="Mur-like_cat_sf"/>
</dbReference>
<dbReference type="HAMAP" id="MF_00639">
    <property type="entry name" value="MurD"/>
    <property type="match status" value="1"/>
</dbReference>
<feature type="binding site" evidence="7">
    <location>
        <begin position="141"/>
        <end position="147"/>
    </location>
    <ligand>
        <name>ATP</name>
        <dbReference type="ChEBI" id="CHEBI:30616"/>
    </ligand>
</feature>
<keyword evidence="3 7" id="KW-0963">Cytoplasm</keyword>
<dbReference type="InterPro" id="IPR005762">
    <property type="entry name" value="MurD"/>
</dbReference>
<sequence>MVDSPMIDHATLTRPGIQDFAGKRVAVVGLGKSGVASLEALTSFTDARVSAWDASMATLAKIAHLPLATAGSDTNAEELAEKVLAWRPDMVIPAPAIPEIGPLFKLCKVNGIEMASEIELAWRLRAIDAQGNWAPWLCVTGTNGKTTTVTMAASILQAAGLGAQPLGNVGNPAITEITKTGLDAQSAFALELSSFQLRTTHTMQPHASICMNIADDHLEWHGSFPAYQAAKSRVYRNVHKACVYPIGNSTIQHMVDEADVIKGARAIGITLGIPSVGSIGIVEDLIVDRAYGKKRWKSAEVLLDLNDLHHLAPSGKIPEHIVWDTLAACALTRSLGISPQHIHDGLVAMNPGKHRIELIDTVRGVRYVDDSKATNAHATLASISAQPPGSVVWIAGGLAKGARFTHLVDEIHNHLRAVVVIGKDQEPWHEALDGRNIPTVYIPGDSLNPMDDAVRTCATLAQGGDTVLLAPASASMDQFTSYADRGNKFAEAVKRIATSVAQPITSPDNRAT</sequence>
<keyword evidence="5 7" id="KW-0547">Nucleotide-binding</keyword>
<evidence type="ECO:0000313" key="12">
    <source>
        <dbReference type="Proteomes" id="UP001281731"/>
    </source>
</evidence>
<dbReference type="Pfam" id="PF02875">
    <property type="entry name" value="Mur_ligase_C"/>
    <property type="match status" value="1"/>
</dbReference>
<feature type="domain" description="Mur ligase C-terminal" evidence="9">
    <location>
        <begin position="354"/>
        <end position="472"/>
    </location>
</feature>
<dbReference type="AlphaFoldDB" id="A0AAW9HTG9"/>
<comment type="similarity">
    <text evidence="7">Belongs to the MurCDEF family.</text>
</comment>
<evidence type="ECO:0000256" key="2">
    <source>
        <dbReference type="ARBA" id="ARBA00004752"/>
    </source>
</evidence>
<dbReference type="GO" id="GO:0008360">
    <property type="term" value="P:regulation of cell shape"/>
    <property type="evidence" value="ECO:0007669"/>
    <property type="project" value="UniProtKB-KW"/>
</dbReference>
<evidence type="ECO:0000259" key="10">
    <source>
        <dbReference type="Pfam" id="PF08245"/>
    </source>
</evidence>
<dbReference type="RefSeq" id="WP_320756481.1">
    <property type="nucleotide sequence ID" value="NZ_JAWNGC010000004.1"/>
</dbReference>
<evidence type="ECO:0000256" key="1">
    <source>
        <dbReference type="ARBA" id="ARBA00004496"/>
    </source>
</evidence>
<dbReference type="GO" id="GO:0008764">
    <property type="term" value="F:UDP-N-acetylmuramoylalanine-D-glutamate ligase activity"/>
    <property type="evidence" value="ECO:0007669"/>
    <property type="project" value="UniProtKB-UniRule"/>
</dbReference>
<name>A0AAW9HTG9_9ACTO</name>
<evidence type="ECO:0000256" key="8">
    <source>
        <dbReference type="RuleBase" id="RU003664"/>
    </source>
</evidence>
<gene>
    <name evidence="7 11" type="primary">murD</name>
    <name evidence="11" type="ORF">R6G80_04295</name>
</gene>
<evidence type="ECO:0000256" key="5">
    <source>
        <dbReference type="ARBA" id="ARBA00022741"/>
    </source>
</evidence>
<reference evidence="11" key="1">
    <citation type="submission" date="2023-10" db="EMBL/GenBank/DDBJ databases">
        <title>Whole Genome based description of the genera Actinobaculum and Actinotignum reveals a complex phylogenetic relationship within the species included in the genus Actinotignum.</title>
        <authorList>
            <person name="Jensen C.S."/>
            <person name="Dargis R."/>
            <person name="Kemp M."/>
            <person name="Christensen J.J."/>
        </authorList>
    </citation>
    <scope>NUCLEOTIDE SEQUENCE</scope>
    <source>
        <strain evidence="11">SLA_B511</strain>
    </source>
</reference>
<dbReference type="PANTHER" id="PTHR43692:SF1">
    <property type="entry name" value="UDP-N-ACETYLMURAMOYLALANINE--D-GLUTAMATE LIGASE"/>
    <property type="match status" value="1"/>
</dbReference>
<evidence type="ECO:0000256" key="7">
    <source>
        <dbReference type="HAMAP-Rule" id="MF_00639"/>
    </source>
</evidence>
<protein>
    <recommendedName>
        <fullName evidence="7 8">UDP-N-acetylmuramoylalanine--D-glutamate ligase</fullName>
        <ecNumber evidence="7 8">6.3.2.9</ecNumber>
    </recommendedName>
    <alternativeName>
        <fullName evidence="7">D-glutamic acid-adding enzyme</fullName>
    </alternativeName>
    <alternativeName>
        <fullName evidence="7">UDP-N-acetylmuramoyl-L-alanyl-D-glutamate synthetase</fullName>
    </alternativeName>
</protein>
<organism evidence="11 12">
    <name type="scientific">Actinotignum urinale</name>
    <dbReference type="NCBI Taxonomy" id="190146"/>
    <lineage>
        <taxon>Bacteria</taxon>
        <taxon>Bacillati</taxon>
        <taxon>Actinomycetota</taxon>
        <taxon>Actinomycetes</taxon>
        <taxon>Actinomycetales</taxon>
        <taxon>Actinomycetaceae</taxon>
        <taxon>Actinotignum</taxon>
    </lineage>
</organism>
<comment type="function">
    <text evidence="7 8">Cell wall formation. Catalyzes the addition of glutamate to the nucleotide precursor UDP-N-acetylmuramoyl-L-alanine (UMA).</text>
</comment>
<feature type="domain" description="Mur ligase central" evidence="10">
    <location>
        <begin position="139"/>
        <end position="256"/>
    </location>
</feature>
<evidence type="ECO:0000313" key="11">
    <source>
        <dbReference type="EMBL" id="MDY5154944.1"/>
    </source>
</evidence>
<keyword evidence="6 7" id="KW-0067">ATP-binding</keyword>
<comment type="catalytic activity">
    <reaction evidence="7 8">
        <text>UDP-N-acetyl-alpha-D-muramoyl-L-alanine + D-glutamate + ATP = UDP-N-acetyl-alpha-D-muramoyl-L-alanyl-D-glutamate + ADP + phosphate + H(+)</text>
        <dbReference type="Rhea" id="RHEA:16429"/>
        <dbReference type="ChEBI" id="CHEBI:15378"/>
        <dbReference type="ChEBI" id="CHEBI:29986"/>
        <dbReference type="ChEBI" id="CHEBI:30616"/>
        <dbReference type="ChEBI" id="CHEBI:43474"/>
        <dbReference type="ChEBI" id="CHEBI:83898"/>
        <dbReference type="ChEBI" id="CHEBI:83900"/>
        <dbReference type="ChEBI" id="CHEBI:456216"/>
        <dbReference type="EC" id="6.3.2.9"/>
    </reaction>
</comment>
<keyword evidence="7 8" id="KW-0573">Peptidoglycan synthesis</keyword>
<proteinExistence type="inferred from homology"/>
<dbReference type="SUPFAM" id="SSF53244">
    <property type="entry name" value="MurD-like peptide ligases, peptide-binding domain"/>
    <property type="match status" value="1"/>
</dbReference>
<accession>A0AAW9HTG9</accession>
<dbReference type="NCBIfam" id="TIGR01087">
    <property type="entry name" value="murD"/>
    <property type="match status" value="1"/>
</dbReference>
<comment type="caution">
    <text evidence="11">The sequence shown here is derived from an EMBL/GenBank/DDBJ whole genome shotgun (WGS) entry which is preliminary data.</text>
</comment>
<dbReference type="Pfam" id="PF08245">
    <property type="entry name" value="Mur_ligase_M"/>
    <property type="match status" value="1"/>
</dbReference>
<keyword evidence="4 7" id="KW-0436">Ligase</keyword>
<dbReference type="Gene3D" id="3.40.1190.10">
    <property type="entry name" value="Mur-like, catalytic domain"/>
    <property type="match status" value="1"/>
</dbReference>
<keyword evidence="7 8" id="KW-0131">Cell cycle</keyword>
<keyword evidence="7 8" id="KW-0961">Cell wall biogenesis/degradation</keyword>
<keyword evidence="7 8" id="KW-0132">Cell division</keyword>
<dbReference type="GO" id="GO:0005524">
    <property type="term" value="F:ATP binding"/>
    <property type="evidence" value="ECO:0007669"/>
    <property type="project" value="UniProtKB-UniRule"/>
</dbReference>
<dbReference type="GO" id="GO:0005737">
    <property type="term" value="C:cytoplasm"/>
    <property type="evidence" value="ECO:0007669"/>
    <property type="project" value="UniProtKB-SubCell"/>
</dbReference>
<evidence type="ECO:0000256" key="6">
    <source>
        <dbReference type="ARBA" id="ARBA00022840"/>
    </source>
</evidence>
<keyword evidence="7 8" id="KW-0133">Cell shape</keyword>
<evidence type="ECO:0000259" key="9">
    <source>
        <dbReference type="Pfam" id="PF02875"/>
    </source>
</evidence>